<organism evidence="2 3">
    <name type="scientific">Natronomicrosphaera hydrolytica</name>
    <dbReference type="NCBI Taxonomy" id="3242702"/>
    <lineage>
        <taxon>Bacteria</taxon>
        <taxon>Pseudomonadati</taxon>
        <taxon>Planctomycetota</taxon>
        <taxon>Phycisphaerae</taxon>
        <taxon>Phycisphaerales</taxon>
        <taxon>Phycisphaeraceae</taxon>
        <taxon>Natronomicrosphaera</taxon>
    </lineage>
</organism>
<dbReference type="Proteomes" id="UP001575105">
    <property type="component" value="Unassembled WGS sequence"/>
</dbReference>
<comment type="caution">
    <text evidence="2">The sequence shown here is derived from an EMBL/GenBank/DDBJ whole genome shotgun (WGS) entry which is preliminary data.</text>
</comment>
<evidence type="ECO:0000313" key="2">
    <source>
        <dbReference type="EMBL" id="MFA9476977.1"/>
    </source>
</evidence>
<dbReference type="RefSeq" id="WP_425343901.1">
    <property type="nucleotide sequence ID" value="NZ_JBGUBD010000001.1"/>
</dbReference>
<name>A0ABV4U0S8_9BACT</name>
<dbReference type="InterPro" id="IPR006139">
    <property type="entry name" value="D-isomer_2_OHA_DH_cat_dom"/>
</dbReference>
<dbReference type="Gene3D" id="3.40.50.720">
    <property type="entry name" value="NAD(P)-binding Rossmann-like Domain"/>
    <property type="match status" value="1"/>
</dbReference>
<protein>
    <recommendedName>
        <fullName evidence="1">D-isomer specific 2-hydroxyacid dehydrogenase catalytic domain-containing protein</fullName>
    </recommendedName>
</protein>
<gene>
    <name evidence="2" type="ORF">ACERK3_01595</name>
</gene>
<dbReference type="SUPFAM" id="SSF52283">
    <property type="entry name" value="Formate/glycerate dehydrogenase catalytic domain-like"/>
    <property type="match status" value="1"/>
</dbReference>
<keyword evidence="3" id="KW-1185">Reference proteome</keyword>
<evidence type="ECO:0000259" key="1">
    <source>
        <dbReference type="Pfam" id="PF00389"/>
    </source>
</evidence>
<accession>A0ABV4U0S8</accession>
<proteinExistence type="predicted"/>
<evidence type="ECO:0000313" key="3">
    <source>
        <dbReference type="Proteomes" id="UP001575105"/>
    </source>
</evidence>
<sequence>MLADLAEVEAFNATSEAQLVDRIEDADAIMLYHNLGLSRRTIERLNCCKLTVRCGVGYDDFKQAKRIADHPRINHFLCRDRFLQQGVGNSPHGGRR</sequence>
<dbReference type="Pfam" id="PF00389">
    <property type="entry name" value="2-Hacid_dh"/>
    <property type="match status" value="1"/>
</dbReference>
<dbReference type="EMBL" id="JBGUBD010000001">
    <property type="protein sequence ID" value="MFA9476977.1"/>
    <property type="molecule type" value="Genomic_DNA"/>
</dbReference>
<reference evidence="2 3" key="1">
    <citation type="submission" date="2024-08" db="EMBL/GenBank/DDBJ databases">
        <title>Whole-genome sequencing of halo(alkali)philic microorganisms from hypersaline lakes.</title>
        <authorList>
            <person name="Sorokin D.Y."/>
            <person name="Merkel A.Y."/>
            <person name="Messina E."/>
            <person name="Yakimov M."/>
        </authorList>
    </citation>
    <scope>NUCLEOTIDE SEQUENCE [LARGE SCALE GENOMIC DNA]</scope>
    <source>
        <strain evidence="2 3">AB-hyl4</strain>
    </source>
</reference>
<feature type="domain" description="D-isomer specific 2-hydroxyacid dehydrogenase catalytic" evidence="1">
    <location>
        <begin position="5"/>
        <end position="60"/>
    </location>
</feature>